<dbReference type="GO" id="GO:0005737">
    <property type="term" value="C:cytoplasm"/>
    <property type="evidence" value="ECO:0007669"/>
    <property type="project" value="TreeGrafter"/>
</dbReference>
<dbReference type="InterPro" id="IPR000719">
    <property type="entry name" value="Prot_kinase_dom"/>
</dbReference>
<feature type="domain" description="Protein kinase" evidence="1">
    <location>
        <begin position="17"/>
        <end position="269"/>
    </location>
</feature>
<protein>
    <recommendedName>
        <fullName evidence="1">Protein kinase domain-containing protein</fullName>
    </recommendedName>
</protein>
<comment type="caution">
    <text evidence="2">The sequence shown here is derived from an EMBL/GenBank/DDBJ whole genome shotgun (WGS) entry which is preliminary data.</text>
</comment>
<dbReference type="GO" id="GO:0005524">
    <property type="term" value="F:ATP binding"/>
    <property type="evidence" value="ECO:0007669"/>
    <property type="project" value="InterPro"/>
</dbReference>
<name>V2V334_9GAMM</name>
<organism evidence="2 3">
    <name type="scientific">Acinetobacter tjernbergiae DSM 14971 = CIP 107465</name>
    <dbReference type="NCBI Taxonomy" id="1120928"/>
    <lineage>
        <taxon>Bacteria</taxon>
        <taxon>Pseudomonadati</taxon>
        <taxon>Pseudomonadota</taxon>
        <taxon>Gammaproteobacteria</taxon>
        <taxon>Moraxellales</taxon>
        <taxon>Moraxellaceae</taxon>
        <taxon>Acinetobacter</taxon>
    </lineage>
</organism>
<dbReference type="AlphaFoldDB" id="V2V334"/>
<dbReference type="SUPFAM" id="SSF56112">
    <property type="entry name" value="Protein kinase-like (PK-like)"/>
    <property type="match status" value="1"/>
</dbReference>
<dbReference type="SMART" id="SM00220">
    <property type="entry name" value="S_TKc"/>
    <property type="match status" value="1"/>
</dbReference>
<dbReference type="EMBL" id="AYEV01000018">
    <property type="protein sequence ID" value="ESK55310.1"/>
    <property type="molecule type" value="Genomic_DNA"/>
</dbReference>
<dbReference type="Proteomes" id="UP000017404">
    <property type="component" value="Unassembled WGS sequence"/>
</dbReference>
<sequence length="276" mass="32172">MIFTTWISDSNIQWDGLTLTTKSESYAFGRRLYTFQVAQQQYWLKFHLANTHAVLEQAFQRELDFYQQHAQTEQTFLLAHQIIQLRDITNGMDFPECGVGLLSLDTNQFFDTIVNVANTEAIQLKILIALDALGSMHQLGWIHGDLKVEHFRLYENSCKLIDFEQSCKLEHSIQSLTATPRYMAPELFHGQPKTAQTDLYAFGIILYEWLSQKRLCAKNYHDWAVLHCQELEIQLPNELQCFLPLLNGLLQKHKERRLNSVVEVKHCLNMINLLQK</sequence>
<dbReference type="GO" id="GO:0004674">
    <property type="term" value="F:protein serine/threonine kinase activity"/>
    <property type="evidence" value="ECO:0007669"/>
    <property type="project" value="TreeGrafter"/>
</dbReference>
<dbReference type="PANTHER" id="PTHR44167">
    <property type="entry name" value="OVARIAN-SPECIFIC SERINE/THREONINE-PROTEIN KINASE LOK-RELATED"/>
    <property type="match status" value="1"/>
</dbReference>
<proteinExistence type="predicted"/>
<dbReference type="PROSITE" id="PS50011">
    <property type="entry name" value="PROTEIN_KINASE_DOM"/>
    <property type="match status" value="1"/>
</dbReference>
<dbReference type="PANTHER" id="PTHR44167:SF24">
    <property type="entry name" value="SERINE_THREONINE-PROTEIN KINASE CHK2"/>
    <property type="match status" value="1"/>
</dbReference>
<dbReference type="Gene3D" id="1.10.510.10">
    <property type="entry name" value="Transferase(Phosphotransferase) domain 1"/>
    <property type="match status" value="1"/>
</dbReference>
<dbReference type="Pfam" id="PF00069">
    <property type="entry name" value="Pkinase"/>
    <property type="match status" value="1"/>
</dbReference>
<accession>V2V334</accession>
<reference evidence="2 3" key="1">
    <citation type="submission" date="2013-10" db="EMBL/GenBank/DDBJ databases">
        <title>The Genome Sequence of Acinetobacter tjernbergiae CIP107465.</title>
        <authorList>
            <consortium name="The Broad Institute Genomics Platform"/>
            <consortium name="The Broad Institute Genome Sequencing Center for Infectious Disease"/>
            <person name="Cerqueira G."/>
            <person name="Feldgarden M."/>
            <person name="Courvalin P."/>
            <person name="Grillot-Courvalin C."/>
            <person name="Clermont D."/>
            <person name="Rocha E."/>
            <person name="Yoon E.-J."/>
            <person name="Nemec A."/>
            <person name="Young S.K."/>
            <person name="Zeng Q."/>
            <person name="Gargeya S."/>
            <person name="Fitzgerald M."/>
            <person name="Abouelleil A."/>
            <person name="Alvarado L."/>
            <person name="Berlin A.M."/>
            <person name="Chapman S.B."/>
            <person name="Gainer-Dewar J."/>
            <person name="Goldberg J."/>
            <person name="Gnerre S."/>
            <person name="Griggs A."/>
            <person name="Gujja S."/>
            <person name="Hansen M."/>
            <person name="Howarth C."/>
            <person name="Imamovic A."/>
            <person name="Ireland A."/>
            <person name="Larimer J."/>
            <person name="McCowan C."/>
            <person name="Murphy C."/>
            <person name="Pearson M."/>
            <person name="Poon T.W."/>
            <person name="Priest M."/>
            <person name="Roberts A."/>
            <person name="Saif S."/>
            <person name="Shea T."/>
            <person name="Sykes S."/>
            <person name="Wortman J."/>
            <person name="Nusbaum C."/>
            <person name="Birren B."/>
        </authorList>
    </citation>
    <scope>NUCLEOTIDE SEQUENCE [LARGE SCALE GENOMIC DNA]</scope>
    <source>
        <strain evidence="2 3">CIP 107465</strain>
    </source>
</reference>
<dbReference type="OrthoDB" id="9801841at2"/>
<evidence type="ECO:0000313" key="3">
    <source>
        <dbReference type="Proteomes" id="UP000017404"/>
    </source>
</evidence>
<keyword evidence="3" id="KW-1185">Reference proteome</keyword>
<dbReference type="STRING" id="202955.GCA_000759995_01592"/>
<evidence type="ECO:0000313" key="2">
    <source>
        <dbReference type="EMBL" id="ESK55310.1"/>
    </source>
</evidence>
<dbReference type="InterPro" id="IPR011009">
    <property type="entry name" value="Kinase-like_dom_sf"/>
</dbReference>
<gene>
    <name evidence="2" type="ORF">F990_01947</name>
</gene>
<evidence type="ECO:0000259" key="1">
    <source>
        <dbReference type="PROSITE" id="PS50011"/>
    </source>
</evidence>
<dbReference type="RefSeq" id="WP_018678502.1">
    <property type="nucleotide sequence ID" value="NZ_AYEV01000018.1"/>
</dbReference>
<dbReference type="PATRIC" id="fig|1120928.5.peg.1975"/>
<dbReference type="eggNOG" id="COG0515">
    <property type="taxonomic scope" value="Bacteria"/>
</dbReference>